<sequence>MHYSQPLLDRAPWLLQTIWYCYVKNRRPAVVSRWRNSCAPAPGVSTMYINILETNIAVIPKRQFKLYFQTLTQLYLMGKGNYTTKYYIQNSAVLYVLESRPQHMRHSAFAPEESQIILVACAKVVNNIYFLIFCFKQQKIQRKRSLQMHAARKNKFSDIPVFYSCERNSNSYQYILFGRYINVGCLCAYAARLDFQTRTMWLLP</sequence>
<keyword evidence="3" id="KW-1185">Reference proteome</keyword>
<protein>
    <submittedName>
        <fullName evidence="2">Hypothetical_protein</fullName>
    </submittedName>
</protein>
<dbReference type="AlphaFoldDB" id="A0AA86UEV9"/>
<proteinExistence type="predicted"/>
<gene>
    <name evidence="2" type="ORF">HINF_LOCUS11431</name>
    <name evidence="1" type="ORF">HINF_LOCUS25938</name>
</gene>
<evidence type="ECO:0000313" key="1">
    <source>
        <dbReference type="EMBL" id="CAI9938293.1"/>
    </source>
</evidence>
<evidence type="ECO:0000313" key="3">
    <source>
        <dbReference type="Proteomes" id="UP001642409"/>
    </source>
</evidence>
<evidence type="ECO:0000313" key="2">
    <source>
        <dbReference type="EMBL" id="CAL5990599.1"/>
    </source>
</evidence>
<name>A0AA86UEV9_9EUKA</name>
<organism evidence="1">
    <name type="scientific">Hexamita inflata</name>
    <dbReference type="NCBI Taxonomy" id="28002"/>
    <lineage>
        <taxon>Eukaryota</taxon>
        <taxon>Metamonada</taxon>
        <taxon>Diplomonadida</taxon>
        <taxon>Hexamitidae</taxon>
        <taxon>Hexamitinae</taxon>
        <taxon>Hexamita</taxon>
    </lineage>
</organism>
<reference evidence="2 3" key="2">
    <citation type="submission" date="2024-07" db="EMBL/GenBank/DDBJ databases">
        <authorList>
            <person name="Akdeniz Z."/>
        </authorList>
    </citation>
    <scope>NUCLEOTIDE SEQUENCE [LARGE SCALE GENOMIC DNA]</scope>
</reference>
<dbReference type="EMBL" id="CAXDID020000025">
    <property type="protein sequence ID" value="CAL5990599.1"/>
    <property type="molecule type" value="Genomic_DNA"/>
</dbReference>
<comment type="caution">
    <text evidence="1">The sequence shown here is derived from an EMBL/GenBank/DDBJ whole genome shotgun (WGS) entry which is preliminary data.</text>
</comment>
<dbReference type="Proteomes" id="UP001642409">
    <property type="component" value="Unassembled WGS sequence"/>
</dbReference>
<dbReference type="EMBL" id="CATOUU010000654">
    <property type="protein sequence ID" value="CAI9938293.1"/>
    <property type="molecule type" value="Genomic_DNA"/>
</dbReference>
<accession>A0AA86UEV9</accession>
<reference evidence="1" key="1">
    <citation type="submission" date="2023-06" db="EMBL/GenBank/DDBJ databases">
        <authorList>
            <person name="Kurt Z."/>
        </authorList>
    </citation>
    <scope>NUCLEOTIDE SEQUENCE</scope>
</reference>